<keyword evidence="1 2" id="KW-0732">Signal</keyword>
<reference evidence="5" key="1">
    <citation type="journal article" date="2019" name="Int. J. Syst. Evol. Microbiol.">
        <title>The Global Catalogue of Microorganisms (GCM) 10K type strain sequencing project: providing services to taxonomists for standard genome sequencing and annotation.</title>
        <authorList>
            <consortium name="The Broad Institute Genomics Platform"/>
            <consortium name="The Broad Institute Genome Sequencing Center for Infectious Disease"/>
            <person name="Wu L."/>
            <person name="Ma J."/>
        </authorList>
    </citation>
    <scope>NUCLEOTIDE SEQUENCE [LARGE SCALE GENOMIC DNA]</scope>
    <source>
        <strain evidence="5">CCUG 57263</strain>
    </source>
</reference>
<dbReference type="RefSeq" id="WP_144933754.1">
    <property type="nucleotide sequence ID" value="NZ_JBHTIU010000043.1"/>
</dbReference>
<dbReference type="InterPro" id="IPR036908">
    <property type="entry name" value="RlpA-like_sf"/>
</dbReference>
<dbReference type="InterPro" id="IPR010611">
    <property type="entry name" value="3D_dom"/>
</dbReference>
<dbReference type="CDD" id="cd00118">
    <property type="entry name" value="LysM"/>
    <property type="match status" value="2"/>
</dbReference>
<dbReference type="SUPFAM" id="SSF54106">
    <property type="entry name" value="LysM domain"/>
    <property type="match status" value="2"/>
</dbReference>
<sequence length="267" mass="28421">MKRLVKTTVIAFTLSVSLASLSSPAFAASYQVQDNDSLWTISEKNQLSLEAVINANMGVDMYNLQSGQTITLPVSTEHSYAVQKGDSFWTIAQKLNIPLDLLMAANSQYDPYNLYPGLVLELPEGYTNSNHSVAALSASPESAPAPASNAQTITTPTGETYTYSKVIQASATAYSASHEENGWGPVDYYGNPLKLGTIAVDPAVIPMNSTVYITGYNSQGLPVGGMIGKATDQGGAIKGDRIDIFMPGSRSTASQFGIQNVTVYVLN</sequence>
<dbReference type="PROSITE" id="PS51782">
    <property type="entry name" value="LYSM"/>
    <property type="match status" value="2"/>
</dbReference>
<dbReference type="InterPro" id="IPR018392">
    <property type="entry name" value="LysM"/>
</dbReference>
<name>A0ABW3D9Z9_9BACL</name>
<feature type="chain" id="PRO_5046675611" evidence="2">
    <location>
        <begin position="28"/>
        <end position="267"/>
    </location>
</feature>
<organism evidence="4 5">
    <name type="scientific">Paenibacillus residui</name>
    <dbReference type="NCBI Taxonomy" id="629724"/>
    <lineage>
        <taxon>Bacteria</taxon>
        <taxon>Bacillati</taxon>
        <taxon>Bacillota</taxon>
        <taxon>Bacilli</taxon>
        <taxon>Bacillales</taxon>
        <taxon>Paenibacillaceae</taxon>
        <taxon>Paenibacillus</taxon>
    </lineage>
</organism>
<evidence type="ECO:0000313" key="5">
    <source>
        <dbReference type="Proteomes" id="UP001597120"/>
    </source>
</evidence>
<proteinExistence type="predicted"/>
<dbReference type="PANTHER" id="PTHR39160:SF4">
    <property type="entry name" value="RESUSCITATION-PROMOTING FACTOR RPFB"/>
    <property type="match status" value="1"/>
</dbReference>
<keyword evidence="5" id="KW-1185">Reference proteome</keyword>
<dbReference type="InterPro" id="IPR051933">
    <property type="entry name" value="Resuscitation_pf_RpfB"/>
</dbReference>
<dbReference type="Pfam" id="PF06725">
    <property type="entry name" value="3D"/>
    <property type="match status" value="1"/>
</dbReference>
<protein>
    <submittedName>
        <fullName evidence="4">LysM peptidoglycan-binding domain-containing protein</fullName>
    </submittedName>
</protein>
<comment type="caution">
    <text evidence="4">The sequence shown here is derived from an EMBL/GenBank/DDBJ whole genome shotgun (WGS) entry which is preliminary data.</text>
</comment>
<dbReference type="SMART" id="SM00257">
    <property type="entry name" value="LysM"/>
    <property type="match status" value="2"/>
</dbReference>
<dbReference type="Pfam" id="PF01476">
    <property type="entry name" value="LysM"/>
    <property type="match status" value="2"/>
</dbReference>
<dbReference type="Gene3D" id="3.10.350.10">
    <property type="entry name" value="LysM domain"/>
    <property type="match status" value="2"/>
</dbReference>
<dbReference type="EMBL" id="JBHTIU010000043">
    <property type="protein sequence ID" value="MFD0870323.1"/>
    <property type="molecule type" value="Genomic_DNA"/>
</dbReference>
<evidence type="ECO:0000256" key="1">
    <source>
        <dbReference type="ARBA" id="ARBA00022729"/>
    </source>
</evidence>
<accession>A0ABW3D9Z9</accession>
<feature type="domain" description="LysM" evidence="3">
    <location>
        <begin position="28"/>
        <end position="72"/>
    </location>
</feature>
<dbReference type="PANTHER" id="PTHR39160">
    <property type="entry name" value="CELL WALL-BINDING PROTEIN YOCH"/>
    <property type="match status" value="1"/>
</dbReference>
<gene>
    <name evidence="4" type="ORF">ACFQ03_14275</name>
</gene>
<dbReference type="SUPFAM" id="SSF50685">
    <property type="entry name" value="Barwin-like endoglucanases"/>
    <property type="match status" value="1"/>
</dbReference>
<dbReference type="InterPro" id="IPR059180">
    <property type="entry name" value="3D_YorM"/>
</dbReference>
<evidence type="ECO:0000256" key="2">
    <source>
        <dbReference type="SAM" id="SignalP"/>
    </source>
</evidence>
<dbReference type="Proteomes" id="UP001597120">
    <property type="component" value="Unassembled WGS sequence"/>
</dbReference>
<dbReference type="CDD" id="cd14667">
    <property type="entry name" value="3D_containing_proteins"/>
    <property type="match status" value="1"/>
</dbReference>
<feature type="signal peptide" evidence="2">
    <location>
        <begin position="1"/>
        <end position="27"/>
    </location>
</feature>
<dbReference type="Gene3D" id="2.40.40.10">
    <property type="entry name" value="RlpA-like domain"/>
    <property type="match status" value="1"/>
</dbReference>
<evidence type="ECO:0000259" key="3">
    <source>
        <dbReference type="PROSITE" id="PS51782"/>
    </source>
</evidence>
<dbReference type="InterPro" id="IPR036779">
    <property type="entry name" value="LysM_dom_sf"/>
</dbReference>
<feature type="domain" description="LysM" evidence="3">
    <location>
        <begin position="78"/>
        <end position="122"/>
    </location>
</feature>
<evidence type="ECO:0000313" key="4">
    <source>
        <dbReference type="EMBL" id="MFD0870323.1"/>
    </source>
</evidence>